<dbReference type="FunFam" id="3.40.50.300:FF:000023">
    <property type="entry name" value="Voltage-dependent L-type calcium channel subunit beta-2"/>
    <property type="match status" value="1"/>
</dbReference>
<dbReference type="GO" id="GO:0050852">
    <property type="term" value="P:T cell receptor signaling pathway"/>
    <property type="evidence" value="ECO:0007669"/>
    <property type="project" value="Ensembl"/>
</dbReference>
<evidence type="ECO:0000256" key="2">
    <source>
        <dbReference type="ARBA" id="ARBA00019004"/>
    </source>
</evidence>
<protein>
    <recommendedName>
        <fullName evidence="2">Voltage-dependent L-type calcium channel subunit beta-3</fullName>
    </recommendedName>
    <alternativeName>
        <fullName evidence="12">Calcium channel voltage-dependent subunit beta 3</fullName>
    </alternativeName>
</protein>
<feature type="compositionally biased region" description="Basic and acidic residues" evidence="16">
    <location>
        <begin position="434"/>
        <end position="445"/>
    </location>
</feature>
<evidence type="ECO:0000256" key="14">
    <source>
        <dbReference type="ARBA" id="ARBA00046590"/>
    </source>
</evidence>
<dbReference type="InterPro" id="IPR027417">
    <property type="entry name" value="P-loop_NTPase"/>
</dbReference>
<evidence type="ECO:0000256" key="11">
    <source>
        <dbReference type="ARBA" id="ARBA00023303"/>
    </source>
</evidence>
<keyword evidence="4" id="KW-0813">Transport</keyword>
<evidence type="ECO:0000256" key="4">
    <source>
        <dbReference type="ARBA" id="ARBA00022448"/>
    </source>
</evidence>
<comment type="function">
    <text evidence="13">Regulatory subunit of the voltage-gated calcium channel that gives rise to L-type calcium currents. Increases CACNA1B peak calcium current and shifts the voltage dependencies of channel activation and inactivation. Increases CACNA1C peak calcium current and shifts the voltage dependencies of channel activation and inactivation.</text>
</comment>
<comment type="subunit">
    <text evidence="14">Component of a calcium channel complex consisting of a pore-forming alpha subunit (CACNA1C) and the ancillary subunits CACNB3 and CACNA2D1. The channel complex contains alpha, beta, gamma and delta subunits in a 1:1:1:1 ratio. Interacts with CACNA2D4. Interacts with FASLG. Interacts with CBARP; prevents the interaction of CACNB3 with the alpha subunit CACNA1C thereby negatively regulating the activity of the corresponding calcium channel.</text>
</comment>
<feature type="domain" description="SH3" evidence="17">
    <location>
        <begin position="28"/>
        <end position="97"/>
    </location>
</feature>
<accession>A0A670K9T6</accession>
<dbReference type="InterPro" id="IPR001452">
    <property type="entry name" value="SH3_domain"/>
</dbReference>
<evidence type="ECO:0000313" key="18">
    <source>
        <dbReference type="Ensembl" id="ENSPMRP00000031572.1"/>
    </source>
</evidence>
<dbReference type="InterPro" id="IPR008145">
    <property type="entry name" value="GK/Ca_channel_bsu"/>
</dbReference>
<dbReference type="PRINTS" id="PR01626">
    <property type="entry name" value="LCACHANNELB"/>
</dbReference>
<evidence type="ECO:0000256" key="10">
    <source>
        <dbReference type="ARBA" id="ARBA00023065"/>
    </source>
</evidence>
<keyword evidence="10" id="KW-0406">Ion transport</keyword>
<dbReference type="SMART" id="SM00072">
    <property type="entry name" value="GuKc"/>
    <property type="match status" value="1"/>
</dbReference>
<keyword evidence="3 15" id="KW-0728">SH3 domain</keyword>
<gene>
    <name evidence="18" type="primary">CACNB3</name>
</gene>
<sequence length="530" mass="59685">SLEEEREGVKREVENQAQQQLEKAKNKPVAFAVRTNVSYCGTLDEECPVRDSAINFEAKDFLHIKEKYSNDWWIGRLVKEGGDIAFIPSPQRLEAIRLKQEQKARQSGNPAISNRRSPPPSLGKTLNRVGCLLCFCGSAECNRLRTLAFIKPQKQDPKEGEKPFCDTPSFLQTEHIPPYDVVPSMRPVVLVGPSLKGYEVTDMMQKALFDFLKHRFDGRISITRVTADLSLAKRSVLNNPGKRAIIERSTTRSSIAEVQSEIERIFELAKSLQLVVLDADTINHPAQLAKTSLAPIIVYVKVSSPKVLQRLIKSRGKSQVKHLNVQMMAADKLVQCPPELFDVILDENQLEDACEHLADYLEVYWRATHHPAHAAGGQNLTTPSTWDLSVSDCNCLMGPAQTRYGPPDGAVSLGAFCDPLYGSPLQNQASLGERGNERSPVEHDSLMQSDEASDASRKTWTAASQRSSRHLEEEYSDAYTDLYQPHRNHNSGLHSTNGHDSQDRLLERETEHNHNERNWQRNRPWAKDSY</sequence>
<evidence type="ECO:0000256" key="8">
    <source>
        <dbReference type="ARBA" id="ARBA00022837"/>
    </source>
</evidence>
<keyword evidence="9" id="KW-0851">Voltage-gated channel</keyword>
<dbReference type="Gene3D" id="2.30.30.40">
    <property type="entry name" value="SH3 Domains"/>
    <property type="match status" value="1"/>
</dbReference>
<keyword evidence="19" id="KW-1185">Reference proteome</keyword>
<evidence type="ECO:0000256" key="5">
    <source>
        <dbReference type="ARBA" id="ARBA00022490"/>
    </source>
</evidence>
<dbReference type="Pfam" id="PF12052">
    <property type="entry name" value="VGCC_beta4Aa_N"/>
    <property type="match status" value="1"/>
</dbReference>
<keyword evidence="11" id="KW-0407">Ion channel</keyword>
<organism evidence="18 19">
    <name type="scientific">Podarcis muralis</name>
    <name type="common">Wall lizard</name>
    <name type="synonym">Lacerta muralis</name>
    <dbReference type="NCBI Taxonomy" id="64176"/>
    <lineage>
        <taxon>Eukaryota</taxon>
        <taxon>Metazoa</taxon>
        <taxon>Chordata</taxon>
        <taxon>Craniata</taxon>
        <taxon>Vertebrata</taxon>
        <taxon>Euteleostomi</taxon>
        <taxon>Lepidosauria</taxon>
        <taxon>Squamata</taxon>
        <taxon>Bifurcata</taxon>
        <taxon>Unidentata</taxon>
        <taxon>Episquamata</taxon>
        <taxon>Laterata</taxon>
        <taxon>Lacertibaenia</taxon>
        <taxon>Lacertidae</taxon>
        <taxon>Podarcis</taxon>
    </lineage>
</organism>
<dbReference type="Ensembl" id="ENSPMRT00000033486.1">
    <property type="protein sequence ID" value="ENSPMRP00000031572.1"/>
    <property type="gene ID" value="ENSPMRG00000020335.1"/>
</dbReference>
<reference evidence="18" key="2">
    <citation type="submission" date="2025-08" db="UniProtKB">
        <authorList>
            <consortium name="Ensembl"/>
        </authorList>
    </citation>
    <scope>IDENTIFICATION</scope>
</reference>
<keyword evidence="6" id="KW-0597">Phosphoprotein</keyword>
<evidence type="ECO:0000256" key="15">
    <source>
        <dbReference type="PROSITE-ProRule" id="PRU00192"/>
    </source>
</evidence>
<evidence type="ECO:0000256" key="1">
    <source>
        <dbReference type="ARBA" id="ARBA00010836"/>
    </source>
</evidence>
<dbReference type="GO" id="GO:0005245">
    <property type="term" value="F:voltage-gated calcium channel activity"/>
    <property type="evidence" value="ECO:0007669"/>
    <property type="project" value="Ensembl"/>
</dbReference>
<evidence type="ECO:0000259" key="17">
    <source>
        <dbReference type="PROSITE" id="PS50002"/>
    </source>
</evidence>
<dbReference type="InterPro" id="IPR000584">
    <property type="entry name" value="VDCC_L_bsu"/>
</dbReference>
<proteinExistence type="inferred from homology"/>
<keyword evidence="7" id="KW-0109">Calcium transport</keyword>
<reference evidence="18" key="3">
    <citation type="submission" date="2025-09" db="UniProtKB">
        <authorList>
            <consortium name="Ensembl"/>
        </authorList>
    </citation>
    <scope>IDENTIFICATION</scope>
</reference>
<reference evidence="18 19" key="1">
    <citation type="journal article" date="2019" name="Proc. Natl. Acad. Sci. U.S.A.">
        <title>Regulatory changes in pterin and carotenoid genes underlie balanced color polymorphisms in the wall lizard.</title>
        <authorList>
            <person name="Andrade P."/>
            <person name="Pinho C."/>
            <person name="Perez I de Lanuza G."/>
            <person name="Afonso S."/>
            <person name="Brejcha J."/>
            <person name="Rubin C.J."/>
            <person name="Wallerman O."/>
            <person name="Pereira P."/>
            <person name="Sabatino S.J."/>
            <person name="Bellati A."/>
            <person name="Pellitteri-Rosa D."/>
            <person name="Bosakova Z."/>
            <person name="Bunikis I."/>
            <person name="Carretero M.A."/>
            <person name="Feiner N."/>
            <person name="Marsik P."/>
            <person name="Pauperio F."/>
            <person name="Salvi D."/>
            <person name="Soler L."/>
            <person name="While G.M."/>
            <person name="Uller T."/>
            <person name="Font E."/>
            <person name="Andersson L."/>
            <person name="Carneiro M."/>
        </authorList>
    </citation>
    <scope>NUCLEOTIDE SEQUENCE</scope>
</reference>
<evidence type="ECO:0000256" key="9">
    <source>
        <dbReference type="ARBA" id="ARBA00022882"/>
    </source>
</evidence>
<dbReference type="InterPro" id="IPR046937">
    <property type="entry name" value="CAB1-4_N_A-dom"/>
</dbReference>
<evidence type="ECO:0000256" key="16">
    <source>
        <dbReference type="SAM" id="MobiDB-lite"/>
    </source>
</evidence>
<dbReference type="SUPFAM" id="SSF52540">
    <property type="entry name" value="P-loop containing nucleoside triphosphate hydrolases"/>
    <property type="match status" value="1"/>
</dbReference>
<dbReference type="InterPro" id="IPR008079">
    <property type="entry name" value="VDCC_L_b3su"/>
</dbReference>
<dbReference type="Proteomes" id="UP000472272">
    <property type="component" value="Chromosome 2"/>
</dbReference>
<evidence type="ECO:0000256" key="7">
    <source>
        <dbReference type="ARBA" id="ARBA00022568"/>
    </source>
</evidence>
<feature type="compositionally biased region" description="Polar residues" evidence="16">
    <location>
        <begin position="105"/>
        <end position="116"/>
    </location>
</feature>
<dbReference type="PROSITE" id="PS50002">
    <property type="entry name" value="SH3"/>
    <property type="match status" value="1"/>
</dbReference>
<dbReference type="GO" id="GO:0005891">
    <property type="term" value="C:voltage-gated calcium channel complex"/>
    <property type="evidence" value="ECO:0007669"/>
    <property type="project" value="Ensembl"/>
</dbReference>
<dbReference type="PANTHER" id="PTHR11824">
    <property type="entry name" value="VOLTAGE-DEPENDENT CALCIUM CHANNEL BETA SUBUNIT"/>
    <property type="match status" value="1"/>
</dbReference>
<evidence type="ECO:0000313" key="19">
    <source>
        <dbReference type="Proteomes" id="UP000472272"/>
    </source>
</evidence>
<name>A0A670K9T6_PODMU</name>
<dbReference type="OMA" id="MGEHESE"/>
<feature type="compositionally biased region" description="Basic and acidic residues" evidence="16">
    <location>
        <begin position="500"/>
        <end position="530"/>
    </location>
</feature>
<comment type="similarity">
    <text evidence="1">Belongs to the calcium channel beta subunit family.</text>
</comment>
<dbReference type="PRINTS" id="PR01696">
    <property type="entry name" value="LCACHANNELB3"/>
</dbReference>
<dbReference type="InterPro" id="IPR036028">
    <property type="entry name" value="SH3-like_dom_sf"/>
</dbReference>
<dbReference type="Pfam" id="PF00625">
    <property type="entry name" value="Guanylate_kin"/>
    <property type="match status" value="1"/>
</dbReference>
<dbReference type="AlphaFoldDB" id="A0A670K9T6"/>
<feature type="region of interest" description="Disordered" evidence="16">
    <location>
        <begin position="427"/>
        <end position="530"/>
    </location>
</feature>
<feature type="region of interest" description="Disordered" evidence="16">
    <location>
        <begin position="100"/>
        <end position="121"/>
    </location>
</feature>
<evidence type="ECO:0000256" key="13">
    <source>
        <dbReference type="ARBA" id="ARBA00045432"/>
    </source>
</evidence>
<keyword evidence="5" id="KW-0963">Cytoplasm</keyword>
<keyword evidence="8" id="KW-0106">Calcium</keyword>
<feature type="compositionally biased region" description="Polar residues" evidence="16">
    <location>
        <begin position="490"/>
        <end position="499"/>
    </location>
</feature>
<dbReference type="SUPFAM" id="SSF50044">
    <property type="entry name" value="SH3-domain"/>
    <property type="match status" value="1"/>
</dbReference>
<dbReference type="GeneTree" id="ENSGT00950000182837"/>
<evidence type="ECO:0000256" key="3">
    <source>
        <dbReference type="ARBA" id="ARBA00022443"/>
    </source>
</evidence>
<dbReference type="Gene3D" id="3.40.50.300">
    <property type="entry name" value="P-loop containing nucleotide triphosphate hydrolases"/>
    <property type="match status" value="1"/>
</dbReference>
<evidence type="ECO:0000256" key="6">
    <source>
        <dbReference type="ARBA" id="ARBA00022553"/>
    </source>
</evidence>
<evidence type="ECO:0000256" key="12">
    <source>
        <dbReference type="ARBA" id="ARBA00030522"/>
    </source>
</evidence>